<dbReference type="EMBL" id="PNHG01000001">
    <property type="protein sequence ID" value="PMC65378.1"/>
    <property type="molecule type" value="Genomic_DNA"/>
</dbReference>
<evidence type="ECO:0008006" key="3">
    <source>
        <dbReference type="Google" id="ProtNLM"/>
    </source>
</evidence>
<evidence type="ECO:0000313" key="2">
    <source>
        <dbReference type="Proteomes" id="UP000235836"/>
    </source>
</evidence>
<dbReference type="RefSeq" id="WP_102723145.1">
    <property type="nucleotide sequence ID" value="NZ_PNHG01000001.1"/>
</dbReference>
<dbReference type="InterPro" id="IPR009061">
    <property type="entry name" value="DNA-bd_dom_put_sf"/>
</dbReference>
<dbReference type="Proteomes" id="UP000235836">
    <property type="component" value="Unassembled WGS sequence"/>
</dbReference>
<dbReference type="AlphaFoldDB" id="A0A2N6T7U7"/>
<dbReference type="SUPFAM" id="SSF46955">
    <property type="entry name" value="Putative DNA-binding domain"/>
    <property type="match status" value="1"/>
</dbReference>
<reference evidence="1 2" key="1">
    <citation type="submission" date="2017-09" db="EMBL/GenBank/DDBJ databases">
        <title>Bacterial strain isolated from the female urinary microbiota.</title>
        <authorList>
            <person name="Thomas-White K."/>
            <person name="Kumar N."/>
            <person name="Forster S."/>
            <person name="Putonti C."/>
            <person name="Lawley T."/>
            <person name="Wolfe A.J."/>
        </authorList>
    </citation>
    <scope>NUCLEOTIDE SEQUENCE [LARGE SCALE GENOMIC DNA]</scope>
    <source>
        <strain evidence="1 2">UMB0792</strain>
    </source>
</reference>
<sequence length="80" mass="8995">MNRNPDQLLKAEELGDYLGLTKQQLALMRVNGTGPRFIRASANNIRYRWADVTAWLDANSHESTDEYTNQPGTFNAKAPA</sequence>
<comment type="caution">
    <text evidence="1">The sequence shown here is derived from an EMBL/GenBank/DDBJ whole genome shotgun (WGS) entry which is preliminary data.</text>
</comment>
<accession>A0A2N6T7U7</accession>
<organism evidence="1 2">
    <name type="scientific">Corynebacterium tuscaniense</name>
    <dbReference type="NCBI Taxonomy" id="302449"/>
    <lineage>
        <taxon>Bacteria</taxon>
        <taxon>Bacillati</taxon>
        <taxon>Actinomycetota</taxon>
        <taxon>Actinomycetes</taxon>
        <taxon>Mycobacteriales</taxon>
        <taxon>Corynebacteriaceae</taxon>
        <taxon>Corynebacterium</taxon>
    </lineage>
</organism>
<name>A0A2N6T7U7_9CORY</name>
<evidence type="ECO:0000313" key="1">
    <source>
        <dbReference type="EMBL" id="PMC65378.1"/>
    </source>
</evidence>
<proteinExistence type="predicted"/>
<protein>
    <recommendedName>
        <fullName evidence="3">DNA-binding protein</fullName>
    </recommendedName>
</protein>
<keyword evidence="2" id="KW-1185">Reference proteome</keyword>
<gene>
    <name evidence="1" type="ORF">CJ203_00385</name>
</gene>